<sequence>MKPQTHPKWSWVLRLVAAVIMLQTLYFKFSAAPESVYIFSTVGMEPWGRIFVGVLELIASILILIPRTTAYGALIGIGVMTGAVFMHLTRLGIVVQNDSGKLFAMAVIVLVTCLMLAYRHRSSISGVKLRD</sequence>
<comment type="caution">
    <text evidence="6">The sequence shown here is derived from an EMBL/GenBank/DDBJ whole genome shotgun (WGS) entry which is preliminary data.</text>
</comment>
<accession>A0ABQ1YEA7</accession>
<gene>
    <name evidence="6" type="ORF">GCM10007423_02310</name>
</gene>
<evidence type="ECO:0000256" key="5">
    <source>
        <dbReference type="SAM" id="Phobius"/>
    </source>
</evidence>
<feature type="transmembrane region" description="Helical" evidence="5">
    <location>
        <begin position="70"/>
        <end position="88"/>
    </location>
</feature>
<dbReference type="RefSeq" id="WP_188927845.1">
    <property type="nucleotide sequence ID" value="NZ_BMIA01000001.1"/>
</dbReference>
<evidence type="ECO:0000256" key="4">
    <source>
        <dbReference type="ARBA" id="ARBA00023136"/>
    </source>
</evidence>
<evidence type="ECO:0000256" key="2">
    <source>
        <dbReference type="ARBA" id="ARBA00022692"/>
    </source>
</evidence>
<evidence type="ECO:0000256" key="3">
    <source>
        <dbReference type="ARBA" id="ARBA00022989"/>
    </source>
</evidence>
<dbReference type="Proteomes" id="UP000600214">
    <property type="component" value="Unassembled WGS sequence"/>
</dbReference>
<keyword evidence="7" id="KW-1185">Reference proteome</keyword>
<feature type="transmembrane region" description="Helical" evidence="5">
    <location>
        <begin position="9"/>
        <end position="27"/>
    </location>
</feature>
<name>A0ABQ1YEA7_9BACT</name>
<protein>
    <recommendedName>
        <fullName evidence="8">DoxX-like family protein</fullName>
    </recommendedName>
</protein>
<comment type="subcellular location">
    <subcellularLocation>
        <location evidence="1">Membrane</location>
        <topology evidence="1">Multi-pass membrane protein</topology>
    </subcellularLocation>
</comment>
<organism evidence="6 7">
    <name type="scientific">Dyadobacter endophyticus</name>
    <dbReference type="NCBI Taxonomy" id="1749036"/>
    <lineage>
        <taxon>Bacteria</taxon>
        <taxon>Pseudomonadati</taxon>
        <taxon>Bacteroidota</taxon>
        <taxon>Cytophagia</taxon>
        <taxon>Cytophagales</taxon>
        <taxon>Spirosomataceae</taxon>
        <taxon>Dyadobacter</taxon>
    </lineage>
</organism>
<dbReference type="InterPro" id="IPR032808">
    <property type="entry name" value="DoxX"/>
</dbReference>
<feature type="transmembrane region" description="Helical" evidence="5">
    <location>
        <begin position="47"/>
        <end position="65"/>
    </location>
</feature>
<keyword evidence="3 5" id="KW-1133">Transmembrane helix</keyword>
<reference evidence="7" key="1">
    <citation type="journal article" date="2019" name="Int. J. Syst. Evol. Microbiol.">
        <title>The Global Catalogue of Microorganisms (GCM) 10K type strain sequencing project: providing services to taxonomists for standard genome sequencing and annotation.</title>
        <authorList>
            <consortium name="The Broad Institute Genomics Platform"/>
            <consortium name="The Broad Institute Genome Sequencing Center for Infectious Disease"/>
            <person name="Wu L."/>
            <person name="Ma J."/>
        </authorList>
    </citation>
    <scope>NUCLEOTIDE SEQUENCE [LARGE SCALE GENOMIC DNA]</scope>
    <source>
        <strain evidence="7">CGMCC 1.15288</strain>
    </source>
</reference>
<proteinExistence type="predicted"/>
<keyword evidence="4 5" id="KW-0472">Membrane</keyword>
<dbReference type="Pfam" id="PF13564">
    <property type="entry name" value="DoxX_2"/>
    <property type="match status" value="1"/>
</dbReference>
<evidence type="ECO:0000313" key="6">
    <source>
        <dbReference type="EMBL" id="GGH21290.1"/>
    </source>
</evidence>
<keyword evidence="2 5" id="KW-0812">Transmembrane</keyword>
<feature type="transmembrane region" description="Helical" evidence="5">
    <location>
        <begin position="100"/>
        <end position="118"/>
    </location>
</feature>
<evidence type="ECO:0008006" key="8">
    <source>
        <dbReference type="Google" id="ProtNLM"/>
    </source>
</evidence>
<evidence type="ECO:0000256" key="1">
    <source>
        <dbReference type="ARBA" id="ARBA00004141"/>
    </source>
</evidence>
<dbReference type="EMBL" id="BMIA01000001">
    <property type="protein sequence ID" value="GGH21290.1"/>
    <property type="molecule type" value="Genomic_DNA"/>
</dbReference>
<evidence type="ECO:0000313" key="7">
    <source>
        <dbReference type="Proteomes" id="UP000600214"/>
    </source>
</evidence>